<feature type="domain" description="RNA-editing substrate-binding complex 6 protein" evidence="2">
    <location>
        <begin position="170"/>
        <end position="383"/>
    </location>
</feature>
<dbReference type="OrthoDB" id="9989112at2759"/>
<keyword evidence="1" id="KW-1133">Transmembrane helix</keyword>
<dbReference type="Proteomes" id="UP000244803">
    <property type="component" value="Chromosome 1"/>
</dbReference>
<dbReference type="InterPro" id="IPR058917">
    <property type="entry name" value="RESC6_dom"/>
</dbReference>
<organism evidence="3 4">
    <name type="scientific">Theileria orientalis</name>
    <dbReference type="NCBI Taxonomy" id="68886"/>
    <lineage>
        <taxon>Eukaryota</taxon>
        <taxon>Sar</taxon>
        <taxon>Alveolata</taxon>
        <taxon>Apicomplexa</taxon>
        <taxon>Aconoidasida</taxon>
        <taxon>Piroplasmida</taxon>
        <taxon>Theileriidae</taxon>
        <taxon>Theileria</taxon>
    </lineage>
</organism>
<feature type="transmembrane region" description="Helical" evidence="1">
    <location>
        <begin position="88"/>
        <end position="108"/>
    </location>
</feature>
<evidence type="ECO:0000256" key="1">
    <source>
        <dbReference type="SAM" id="Phobius"/>
    </source>
</evidence>
<dbReference type="AlphaFoldDB" id="A0A976M5T6"/>
<proteinExistence type="predicted"/>
<evidence type="ECO:0000313" key="3">
    <source>
        <dbReference type="EMBL" id="UKJ88256.2"/>
    </source>
</evidence>
<reference evidence="3" key="1">
    <citation type="submission" date="2022-07" db="EMBL/GenBank/DDBJ databases">
        <title>Evaluation of T. orientalis genome assembly methods using nanopore sequencing and analysis of variation between genomes.</title>
        <authorList>
            <person name="Yam J."/>
            <person name="Micallef M.L."/>
            <person name="Liu M."/>
            <person name="Djordjevic S.P."/>
            <person name="Bogema D.R."/>
            <person name="Jenkins C."/>
        </authorList>
    </citation>
    <scope>NUCLEOTIDE SEQUENCE</scope>
    <source>
        <strain evidence="3">Fish Creek</strain>
    </source>
</reference>
<protein>
    <recommendedName>
        <fullName evidence="2">RNA-editing substrate-binding complex 6 protein domain-containing protein</fullName>
    </recommendedName>
</protein>
<dbReference type="Pfam" id="PF26188">
    <property type="entry name" value="RESC6"/>
    <property type="match status" value="1"/>
</dbReference>
<name>A0A976M5T6_THEOR</name>
<evidence type="ECO:0000313" key="4">
    <source>
        <dbReference type="Proteomes" id="UP000244803"/>
    </source>
</evidence>
<gene>
    <name evidence="3" type="ORF">MACJ_000700</name>
</gene>
<evidence type="ECO:0000259" key="2">
    <source>
        <dbReference type="Pfam" id="PF26188"/>
    </source>
</evidence>
<keyword evidence="1" id="KW-0472">Membrane</keyword>
<accession>A0A976M5T6</accession>
<dbReference type="EMBL" id="CP056065">
    <property type="protein sequence ID" value="UKJ88256.2"/>
    <property type="molecule type" value="Genomic_DNA"/>
</dbReference>
<keyword evidence="1" id="KW-0812">Transmembrane</keyword>
<sequence length="570" mass="65471">MSHYNSNKHPSQSQVSDLSKIGTEDTFMVDLESKVDSLKNISTNINKELLKSKAHLSSLSKTFDSASLSLKGTLSNMSKIAKGYGSKLPLWALGLIVAFVLLLLYMTLKKMVFNKERLKKPFNRAEKQRCDNISHYANKLARNLDFNPVKWELILSKSKEVYKDLKPIDIALLLNSLSRARLYDSELFNSLIPQIIKNVSFFTSVHIAMVLSAYSKGKLLCPELYRVLKSEVKGRMYEFTTSVEMCMIINAISKYGDSDKGFLDSICKNLVKMYHNFHFTSQELSVLINSFVALGYYNEQLFNLMSKNVVDQLNLCNIYELIRILSGYIIFENDANRIQTHCKNEVVNKIKYSGQTELTTTLYSLGSINYTLVQTNIELNRKIIDEMVEAVKRRCLNIIDGFTMSNISHFLISLSKWSFKLECHELLKAVKQLGEAKMDINLVEMNNTLVAITKLYCNISNVNDFNEIKNEPNNELLVEIRDLMKGWSNIIVELLEEDTHDLNVLIKVLDSYSKFNVYEEALFDRIKNMIVMKHLSELNKNNGYTLNEIFSKKGYTKHDDFSEILNELIS</sequence>